<protein>
    <recommendedName>
        <fullName evidence="1">DUF7730 domain-containing protein</fullName>
    </recommendedName>
</protein>
<accession>A0AA38VWN4</accession>
<dbReference type="AlphaFoldDB" id="A0AA38VWN4"/>
<keyword evidence="3" id="KW-1185">Reference proteome</keyword>
<evidence type="ECO:0000259" key="1">
    <source>
        <dbReference type="Pfam" id="PF24864"/>
    </source>
</evidence>
<sequence>MAFRFLHLKWRLSRNLPRKHEPPPAAQAGIEQPQFTTYGTAIITLPHLPAVRERSLTLVPSNDTAVPAAGEVLVTEDQSRSILFAIPEEIRYCIYLAILGDRVIHVEGRYYPLTHRWNVWHCLCSSSSTSLLRDLCPEMAVRARRGSLSDFRRRFHRMDIAIMFTCRLIYSEVVSLLYSSNEFRFQDPIALRLFPDFILPQRLASIRRVSFHWKMDSIGPHYNATGQSDYLELWAWFKSSFPGLRHLDIEILTGWKIFRLSDQTDEDIANAWLAPMEDFRGIRLTVKMSAPYAGLVCPVAHARGLRVLEGENLPQR</sequence>
<evidence type="ECO:0000313" key="3">
    <source>
        <dbReference type="Proteomes" id="UP001174694"/>
    </source>
</evidence>
<proteinExistence type="predicted"/>
<dbReference type="EMBL" id="JANBVO010000002">
    <property type="protein sequence ID" value="KAJ9156023.1"/>
    <property type="molecule type" value="Genomic_DNA"/>
</dbReference>
<gene>
    <name evidence="2" type="ORF">NKR23_g822</name>
</gene>
<dbReference type="PANTHER" id="PTHR38790">
    <property type="entry name" value="2EXR DOMAIN-CONTAINING PROTEIN-RELATED"/>
    <property type="match status" value="1"/>
</dbReference>
<dbReference type="InterPro" id="IPR056632">
    <property type="entry name" value="DUF7730"/>
</dbReference>
<organism evidence="2 3">
    <name type="scientific">Pleurostoma richardsiae</name>
    <dbReference type="NCBI Taxonomy" id="41990"/>
    <lineage>
        <taxon>Eukaryota</taxon>
        <taxon>Fungi</taxon>
        <taxon>Dikarya</taxon>
        <taxon>Ascomycota</taxon>
        <taxon>Pezizomycotina</taxon>
        <taxon>Sordariomycetes</taxon>
        <taxon>Sordariomycetidae</taxon>
        <taxon>Calosphaeriales</taxon>
        <taxon>Pleurostomataceae</taxon>
        <taxon>Pleurostoma</taxon>
    </lineage>
</organism>
<dbReference type="Pfam" id="PF24864">
    <property type="entry name" value="DUF7730"/>
    <property type="match status" value="1"/>
</dbReference>
<evidence type="ECO:0000313" key="2">
    <source>
        <dbReference type="EMBL" id="KAJ9156023.1"/>
    </source>
</evidence>
<dbReference type="Proteomes" id="UP001174694">
    <property type="component" value="Unassembled WGS sequence"/>
</dbReference>
<feature type="domain" description="DUF7730" evidence="1">
    <location>
        <begin position="77"/>
        <end position="253"/>
    </location>
</feature>
<comment type="caution">
    <text evidence="2">The sequence shown here is derived from an EMBL/GenBank/DDBJ whole genome shotgun (WGS) entry which is preliminary data.</text>
</comment>
<name>A0AA38VWN4_9PEZI</name>
<reference evidence="2" key="1">
    <citation type="submission" date="2022-07" db="EMBL/GenBank/DDBJ databases">
        <title>Fungi with potential for degradation of polypropylene.</title>
        <authorList>
            <person name="Gostincar C."/>
        </authorList>
    </citation>
    <scope>NUCLEOTIDE SEQUENCE</scope>
    <source>
        <strain evidence="2">EXF-13308</strain>
    </source>
</reference>